<dbReference type="EMBL" id="FZOC01000004">
    <property type="protein sequence ID" value="SNR98774.1"/>
    <property type="molecule type" value="Genomic_DNA"/>
</dbReference>
<evidence type="ECO:0000256" key="1">
    <source>
        <dbReference type="SAM" id="MobiDB-lite"/>
    </source>
</evidence>
<keyword evidence="4" id="KW-1185">Reference proteome</keyword>
<dbReference type="OrthoDB" id="10830at2"/>
<feature type="compositionally biased region" description="Polar residues" evidence="1">
    <location>
        <begin position="584"/>
        <end position="593"/>
    </location>
</feature>
<accession>A0A239AUQ8</accession>
<evidence type="ECO:0000313" key="4">
    <source>
        <dbReference type="Proteomes" id="UP000198324"/>
    </source>
</evidence>
<feature type="region of interest" description="Disordered" evidence="1">
    <location>
        <begin position="578"/>
        <end position="608"/>
    </location>
</feature>
<organism evidence="3 4">
    <name type="scientific">Humidesulfovibrio mexicanus</name>
    <dbReference type="NCBI Taxonomy" id="147047"/>
    <lineage>
        <taxon>Bacteria</taxon>
        <taxon>Pseudomonadati</taxon>
        <taxon>Thermodesulfobacteriota</taxon>
        <taxon>Desulfovibrionia</taxon>
        <taxon>Desulfovibrionales</taxon>
        <taxon>Desulfovibrionaceae</taxon>
        <taxon>Humidesulfovibrio</taxon>
    </lineage>
</organism>
<proteinExistence type="predicted"/>
<dbReference type="AlphaFoldDB" id="A0A239AUQ8"/>
<keyword evidence="3" id="KW-0121">Carboxypeptidase</keyword>
<keyword evidence="3" id="KW-0378">Hydrolase</keyword>
<protein>
    <submittedName>
        <fullName evidence="3">Carboxypeptidase controlling helical cell shape</fullName>
    </submittedName>
</protein>
<dbReference type="Pfam" id="PF17033">
    <property type="entry name" value="Peptidase_M99"/>
    <property type="match status" value="1"/>
</dbReference>
<feature type="domain" description="D,L-carboxypeptidase peptidase" evidence="2">
    <location>
        <begin position="51"/>
        <end position="265"/>
    </location>
</feature>
<dbReference type="RefSeq" id="WP_089274415.1">
    <property type="nucleotide sequence ID" value="NZ_FZOC01000004.1"/>
</dbReference>
<dbReference type="SUPFAM" id="SSF53187">
    <property type="entry name" value="Zn-dependent exopeptidases"/>
    <property type="match status" value="1"/>
</dbReference>
<dbReference type="Proteomes" id="UP000198324">
    <property type="component" value="Unassembled WGS sequence"/>
</dbReference>
<reference evidence="3 4" key="1">
    <citation type="submission" date="2017-06" db="EMBL/GenBank/DDBJ databases">
        <authorList>
            <person name="Kim H.J."/>
            <person name="Triplett B.A."/>
        </authorList>
    </citation>
    <scope>NUCLEOTIDE SEQUENCE [LARGE SCALE GENOMIC DNA]</scope>
    <source>
        <strain evidence="3 4">DSM 13116</strain>
    </source>
</reference>
<dbReference type="InterPro" id="IPR031489">
    <property type="entry name" value="Peptidase_M99"/>
</dbReference>
<gene>
    <name evidence="3" type="ORF">SAMN04488503_2203</name>
</gene>
<dbReference type="GO" id="GO:0004180">
    <property type="term" value="F:carboxypeptidase activity"/>
    <property type="evidence" value="ECO:0007669"/>
    <property type="project" value="UniProtKB-KW"/>
</dbReference>
<name>A0A239AUQ8_9BACT</name>
<evidence type="ECO:0000313" key="3">
    <source>
        <dbReference type="EMBL" id="SNR98774.1"/>
    </source>
</evidence>
<dbReference type="Gene3D" id="3.40.630.10">
    <property type="entry name" value="Zn peptidases"/>
    <property type="match status" value="1"/>
</dbReference>
<evidence type="ECO:0000259" key="2">
    <source>
        <dbReference type="Pfam" id="PF17033"/>
    </source>
</evidence>
<keyword evidence="3" id="KW-0645">Protease</keyword>
<sequence>MAKRTLWAASFALTLLLLLPLACLGASRSSFVFFEGTQYPLHVVFIQGEKPGPTVMIQGGIQGDEPTGFLAAQILAESRVRTGNLIVVPRANVPSIHVHQRAVNVDMNRRFDRDYNQFYEDRLARAVRFLLSQSSALIHLHEGSGFYDPEYVNPLRNPSRWGQSIIIDANVHDSLDLARLVNSALREINASVREKDYEFKLFNTRTFESDSRYAQEMRKSLTFYALANLNIPAMAVEVSKNIGALGWKVKHQVYATGVLLRHCGVDIVPPSVDERDVQSQFERDCRPKINGTPLDGRPLAIRSGGTITVDPASIGQNADKGQAVAVFASDRQGVNIVDSPRMALERFKELETRVDGRKVSSTTVRFAGAMPPPLPAGPPVFVCWLNGKPVQVRQGETLHALVGDQLVIEGVLGSKWREVLNFKGYTARPTDNDGQDMGWEIILDPESFIDRYRLPGPQADVARYQVLRETKGARPSSFYVDVAPRIVRSVKLVDAKGQVITLRWSSGGEVALPAGQYTVAETASNGPANRILSLAGGRPLRQGDTFRVEPGKPLLFSLRQATTFAALGTMTLVPKAQEDRAARNDTQLVSDGQSARYCGELPPPGSVY</sequence>